<reference evidence="1 2" key="1">
    <citation type="submission" date="2024-07" db="EMBL/GenBank/DDBJ databases">
        <title>Section-level genome sequencing and comparative genomics of Aspergillus sections Usti and Cavernicolus.</title>
        <authorList>
            <consortium name="Lawrence Berkeley National Laboratory"/>
            <person name="Nybo J.L."/>
            <person name="Vesth T.C."/>
            <person name="Theobald S."/>
            <person name="Frisvad J.C."/>
            <person name="Larsen T.O."/>
            <person name="Kjaerboelling I."/>
            <person name="Rothschild-Mancinelli K."/>
            <person name="Lyhne E.K."/>
            <person name="Kogle M.E."/>
            <person name="Barry K."/>
            <person name="Clum A."/>
            <person name="Na H."/>
            <person name="Ledsgaard L."/>
            <person name="Lin J."/>
            <person name="Lipzen A."/>
            <person name="Kuo A."/>
            <person name="Riley R."/>
            <person name="Mondo S."/>
            <person name="Labutti K."/>
            <person name="Haridas S."/>
            <person name="Pangalinan J."/>
            <person name="Salamov A.A."/>
            <person name="Simmons B.A."/>
            <person name="Magnuson J.K."/>
            <person name="Chen J."/>
            <person name="Drula E."/>
            <person name="Henrissat B."/>
            <person name="Wiebenga A."/>
            <person name="Lubbers R.J."/>
            <person name="Gomes A.C."/>
            <person name="Makela M.R."/>
            <person name="Stajich J."/>
            <person name="Grigoriev I.V."/>
            <person name="Mortensen U.H."/>
            <person name="De Vries R.P."/>
            <person name="Baker S.E."/>
            <person name="Andersen M.R."/>
        </authorList>
    </citation>
    <scope>NUCLEOTIDE SEQUENCE [LARGE SCALE GENOMIC DNA]</scope>
    <source>
        <strain evidence="1 2">CBS 123904</strain>
    </source>
</reference>
<gene>
    <name evidence="1" type="ORF">BJY01DRAFT_228496</name>
</gene>
<name>A0ABR4IKS7_9EURO</name>
<organism evidence="1 2">
    <name type="scientific">Aspergillus pseudoustus</name>
    <dbReference type="NCBI Taxonomy" id="1810923"/>
    <lineage>
        <taxon>Eukaryota</taxon>
        <taxon>Fungi</taxon>
        <taxon>Dikarya</taxon>
        <taxon>Ascomycota</taxon>
        <taxon>Pezizomycotina</taxon>
        <taxon>Eurotiomycetes</taxon>
        <taxon>Eurotiomycetidae</taxon>
        <taxon>Eurotiales</taxon>
        <taxon>Aspergillaceae</taxon>
        <taxon>Aspergillus</taxon>
        <taxon>Aspergillus subgen. Nidulantes</taxon>
    </lineage>
</organism>
<evidence type="ECO:0000313" key="1">
    <source>
        <dbReference type="EMBL" id="KAL2828352.1"/>
    </source>
</evidence>
<dbReference type="PANTHER" id="PTHR43712:SF16">
    <property type="entry name" value="O-METHYLTRANSFERASE ELCB"/>
    <property type="match status" value="1"/>
</dbReference>
<protein>
    <submittedName>
        <fullName evidence="1">Uncharacterized protein</fullName>
    </submittedName>
</protein>
<dbReference type="PANTHER" id="PTHR43712">
    <property type="entry name" value="PUTATIVE (AFU_ORTHOLOGUE AFUA_4G14580)-RELATED"/>
    <property type="match status" value="1"/>
</dbReference>
<dbReference type="SUPFAM" id="SSF46785">
    <property type="entry name" value="Winged helix' DNA-binding domain"/>
    <property type="match status" value="1"/>
</dbReference>
<proteinExistence type="predicted"/>
<dbReference type="EMBL" id="JBFXLU010000366">
    <property type="protein sequence ID" value="KAL2828352.1"/>
    <property type="molecule type" value="Genomic_DNA"/>
</dbReference>
<sequence>MWLLCRGHRESKKGSDDLLFTFTDLMSIRFIHRHNVPYHVPLTGSISATDLAAKTNLDPIRLPRYLQHTMRYRVLSSRSLGSSHTLWPRGCSRLTRPRLTPSGSWSKSSRPWRAKWPELTEPYKTRFNIKFDTSNLFYLKIAKDPKRARRFGATMRFKTSGTFYNIKNLINR</sequence>
<accession>A0ABR4IKS7</accession>
<dbReference type="InterPro" id="IPR036390">
    <property type="entry name" value="WH_DNA-bd_sf"/>
</dbReference>
<evidence type="ECO:0000313" key="2">
    <source>
        <dbReference type="Proteomes" id="UP001610446"/>
    </source>
</evidence>
<comment type="caution">
    <text evidence="1">The sequence shown here is derived from an EMBL/GenBank/DDBJ whole genome shotgun (WGS) entry which is preliminary data.</text>
</comment>
<dbReference type="Proteomes" id="UP001610446">
    <property type="component" value="Unassembled WGS sequence"/>
</dbReference>
<keyword evidence="2" id="KW-1185">Reference proteome</keyword>